<keyword evidence="4" id="KW-0676">Redox-active center</keyword>
<gene>
    <name evidence="6" type="ORF">NP075_11295</name>
</gene>
<dbReference type="RefSeq" id="WP_227563305.1">
    <property type="nucleotide sequence ID" value="NZ_CP101989.1"/>
</dbReference>
<dbReference type="PANTHER" id="PTHR43110:SF1">
    <property type="entry name" value="THIOL PEROXIDASE"/>
    <property type="match status" value="1"/>
</dbReference>
<accession>A0ABY5K2S7</accession>
<dbReference type="PIRSF" id="PIRSF000239">
    <property type="entry name" value="AHPC"/>
    <property type="match status" value="1"/>
</dbReference>
<keyword evidence="2" id="KW-0049">Antioxidant</keyword>
<protein>
    <submittedName>
        <fullName evidence="6">Peroxiredoxin</fullName>
    </submittedName>
</protein>
<dbReference type="PANTHER" id="PTHR43110">
    <property type="entry name" value="THIOL PEROXIDASE"/>
    <property type="match status" value="1"/>
</dbReference>
<dbReference type="InterPro" id="IPR036249">
    <property type="entry name" value="Thioredoxin-like_sf"/>
</dbReference>
<dbReference type="SUPFAM" id="SSF52833">
    <property type="entry name" value="Thioredoxin-like"/>
    <property type="match status" value="1"/>
</dbReference>
<evidence type="ECO:0000313" key="6">
    <source>
        <dbReference type="EMBL" id="UUI63731.1"/>
    </source>
</evidence>
<dbReference type="InterPro" id="IPR024706">
    <property type="entry name" value="Peroxiredoxin_AhpC-typ"/>
</dbReference>
<feature type="domain" description="Thioredoxin" evidence="5">
    <location>
        <begin position="7"/>
        <end position="157"/>
    </location>
</feature>
<evidence type="ECO:0000256" key="2">
    <source>
        <dbReference type="ARBA" id="ARBA00022862"/>
    </source>
</evidence>
<reference evidence="6 7" key="1">
    <citation type="submission" date="2022-07" db="EMBL/GenBank/DDBJ databases">
        <title>Novel species in genus cellulomonas.</title>
        <authorList>
            <person name="Ye L."/>
        </authorList>
    </citation>
    <scope>NUCLEOTIDE SEQUENCE [LARGE SCALE GENOMIC DNA]</scope>
    <source>
        <strain evidence="7">zg-Y908</strain>
    </source>
</reference>
<dbReference type="InterPro" id="IPR013766">
    <property type="entry name" value="Thioredoxin_domain"/>
</dbReference>
<evidence type="ECO:0000256" key="4">
    <source>
        <dbReference type="ARBA" id="ARBA00023284"/>
    </source>
</evidence>
<evidence type="ECO:0000313" key="7">
    <source>
        <dbReference type="Proteomes" id="UP001317322"/>
    </source>
</evidence>
<evidence type="ECO:0000259" key="5">
    <source>
        <dbReference type="PROSITE" id="PS51352"/>
    </source>
</evidence>
<evidence type="ECO:0000256" key="3">
    <source>
        <dbReference type="ARBA" id="ARBA00023002"/>
    </source>
</evidence>
<dbReference type="PROSITE" id="PS51352">
    <property type="entry name" value="THIOREDOXIN_2"/>
    <property type="match status" value="1"/>
</dbReference>
<organism evidence="6 7">
    <name type="scientific">Cellulomonas wangsupingiae</name>
    <dbReference type="NCBI Taxonomy" id="2968085"/>
    <lineage>
        <taxon>Bacteria</taxon>
        <taxon>Bacillati</taxon>
        <taxon>Actinomycetota</taxon>
        <taxon>Actinomycetes</taxon>
        <taxon>Micrococcales</taxon>
        <taxon>Cellulomonadaceae</taxon>
        <taxon>Cellulomonas</taxon>
    </lineage>
</organism>
<evidence type="ECO:0000256" key="1">
    <source>
        <dbReference type="ARBA" id="ARBA00022559"/>
    </source>
</evidence>
<name>A0ABY5K2S7_9CELL</name>
<dbReference type="Pfam" id="PF00578">
    <property type="entry name" value="AhpC-TSA"/>
    <property type="match status" value="1"/>
</dbReference>
<keyword evidence="7" id="KW-1185">Reference proteome</keyword>
<dbReference type="CDD" id="cd03018">
    <property type="entry name" value="PRX_AhpE_like"/>
    <property type="match status" value="1"/>
</dbReference>
<proteinExistence type="predicted"/>
<dbReference type="Gene3D" id="3.40.30.10">
    <property type="entry name" value="Glutaredoxin"/>
    <property type="match status" value="1"/>
</dbReference>
<dbReference type="InterPro" id="IPR050455">
    <property type="entry name" value="Tpx_Peroxidase_subfamily"/>
</dbReference>
<dbReference type="Proteomes" id="UP001317322">
    <property type="component" value="Chromosome"/>
</dbReference>
<keyword evidence="1" id="KW-0575">Peroxidase</keyword>
<dbReference type="EMBL" id="CP101989">
    <property type="protein sequence ID" value="UUI63731.1"/>
    <property type="molecule type" value="Genomic_DNA"/>
</dbReference>
<dbReference type="InterPro" id="IPR000866">
    <property type="entry name" value="AhpC/TSA"/>
</dbReference>
<sequence length="157" mass="16594">MSAASAPAVGAPAPGFTLPDTHGTPVTLSELRGTPVALVFVPFAFSGTCTSELCELRDNIAAFDQAGVRLLAVSCDPMFALRAWGEQEGYTFDLLSDFWPHGAAARAYGVFDEATGHAVRGSFLVDADGVLRWSVVHPRGQARPLSAYREALAALAR</sequence>
<keyword evidence="3" id="KW-0560">Oxidoreductase</keyword>